<comment type="caution">
    <text evidence="1">The sequence shown here is derived from an EMBL/GenBank/DDBJ whole genome shotgun (WGS) entry which is preliminary data.</text>
</comment>
<dbReference type="SUPFAM" id="SSF52540">
    <property type="entry name" value="P-loop containing nucleoside triphosphate hydrolases"/>
    <property type="match status" value="1"/>
</dbReference>
<protein>
    <recommendedName>
        <fullName evidence="3">ATP-dependent DNA helicase PIF1</fullName>
    </recommendedName>
</protein>
<evidence type="ECO:0008006" key="3">
    <source>
        <dbReference type="Google" id="ProtNLM"/>
    </source>
</evidence>
<dbReference type="InterPro" id="IPR051055">
    <property type="entry name" value="PIF1_helicase"/>
</dbReference>
<dbReference type="PANTHER" id="PTHR47642">
    <property type="entry name" value="ATP-DEPENDENT DNA HELICASE"/>
    <property type="match status" value="1"/>
</dbReference>
<reference evidence="1 2" key="1">
    <citation type="submission" date="2024-01" db="EMBL/GenBank/DDBJ databases">
        <title>The genome of the rayed Mediterranean limpet Patella caerulea (Linnaeus, 1758).</title>
        <authorList>
            <person name="Anh-Thu Weber A."/>
            <person name="Halstead-Nussloch G."/>
        </authorList>
    </citation>
    <scope>NUCLEOTIDE SEQUENCE [LARGE SCALE GENOMIC DNA]</scope>
    <source>
        <strain evidence="1">AATW-2023a</strain>
        <tissue evidence="1">Whole specimen</tissue>
    </source>
</reference>
<accession>A0AAN8JTR7</accession>
<dbReference type="CDD" id="cd18809">
    <property type="entry name" value="SF1_C_RecD"/>
    <property type="match status" value="1"/>
</dbReference>
<dbReference type="PANTHER" id="PTHR47642:SF5">
    <property type="entry name" value="ATP-DEPENDENT DNA HELICASE"/>
    <property type="match status" value="1"/>
</dbReference>
<dbReference type="EMBL" id="JAZGQO010000007">
    <property type="protein sequence ID" value="KAK6181794.1"/>
    <property type="molecule type" value="Genomic_DNA"/>
</dbReference>
<dbReference type="AlphaFoldDB" id="A0AAN8JTR7"/>
<evidence type="ECO:0000313" key="2">
    <source>
        <dbReference type="Proteomes" id="UP001347796"/>
    </source>
</evidence>
<gene>
    <name evidence="1" type="ORF">SNE40_009578</name>
</gene>
<evidence type="ECO:0000313" key="1">
    <source>
        <dbReference type="EMBL" id="KAK6181794.1"/>
    </source>
</evidence>
<dbReference type="Proteomes" id="UP001347796">
    <property type="component" value="Unassembled WGS sequence"/>
</dbReference>
<dbReference type="InterPro" id="IPR027417">
    <property type="entry name" value="P-loop_NTPase"/>
</dbReference>
<organism evidence="1 2">
    <name type="scientific">Patella caerulea</name>
    <name type="common">Rayed Mediterranean limpet</name>
    <dbReference type="NCBI Taxonomy" id="87958"/>
    <lineage>
        <taxon>Eukaryota</taxon>
        <taxon>Metazoa</taxon>
        <taxon>Spiralia</taxon>
        <taxon>Lophotrochozoa</taxon>
        <taxon>Mollusca</taxon>
        <taxon>Gastropoda</taxon>
        <taxon>Patellogastropoda</taxon>
        <taxon>Patelloidea</taxon>
        <taxon>Patellidae</taxon>
        <taxon>Patella</taxon>
    </lineage>
</organism>
<name>A0AAN8JTR7_PATCE</name>
<sequence length="174" mass="19544">MIKINTITSKDVDTCLSNVINIAESARVLLTKNLDVSDGLCNGVFGYIRHIAFDKDENVKLIYVEFDNKRVGAKIRKNTVLPENVPNNCVPIGRQEEKINYRNDIRCQFPLKLAYSCSIHKTQGLSLSNAVVSLKKVFAPGQSYVALSRVTSLNGLVVKDFNEKLIYCDNQFIE</sequence>
<keyword evidence="2" id="KW-1185">Reference proteome</keyword>
<proteinExistence type="predicted"/>